<feature type="transmembrane region" description="Helical" evidence="2">
    <location>
        <begin position="82"/>
        <end position="102"/>
    </location>
</feature>
<evidence type="ECO:0000313" key="4">
    <source>
        <dbReference type="Proteomes" id="UP000199352"/>
    </source>
</evidence>
<evidence type="ECO:0008006" key="5">
    <source>
        <dbReference type="Google" id="ProtNLM"/>
    </source>
</evidence>
<name>A0A1H9QMA1_9PSEU</name>
<dbReference type="EMBL" id="FOFR01000013">
    <property type="protein sequence ID" value="SER61335.1"/>
    <property type="molecule type" value="Genomic_DNA"/>
</dbReference>
<sequence length="108" mass="11290">MSVSSPGQPPHNGPQGPNPPAYLQLAPAPQHEQTAPQRNGWAVACLICGLVGILGFPILLCWIFGCVALFQIARTGQSGRLLVRLGVAASGIWILIILAKAAELTPTT</sequence>
<feature type="transmembrane region" description="Helical" evidence="2">
    <location>
        <begin position="41"/>
        <end position="70"/>
    </location>
</feature>
<organism evidence="3 4">
    <name type="scientific">Lentzea xinjiangensis</name>
    <dbReference type="NCBI Taxonomy" id="402600"/>
    <lineage>
        <taxon>Bacteria</taxon>
        <taxon>Bacillati</taxon>
        <taxon>Actinomycetota</taxon>
        <taxon>Actinomycetes</taxon>
        <taxon>Pseudonocardiales</taxon>
        <taxon>Pseudonocardiaceae</taxon>
        <taxon>Lentzea</taxon>
    </lineage>
</organism>
<reference evidence="4" key="1">
    <citation type="submission" date="2016-10" db="EMBL/GenBank/DDBJ databases">
        <authorList>
            <person name="Varghese N."/>
            <person name="Submissions S."/>
        </authorList>
    </citation>
    <scope>NUCLEOTIDE SEQUENCE [LARGE SCALE GENOMIC DNA]</scope>
    <source>
        <strain evidence="4">CGMCC 4.3525</strain>
    </source>
</reference>
<evidence type="ECO:0000256" key="1">
    <source>
        <dbReference type="SAM" id="MobiDB-lite"/>
    </source>
</evidence>
<dbReference type="OrthoDB" id="3628931at2"/>
<feature type="region of interest" description="Disordered" evidence="1">
    <location>
        <begin position="1"/>
        <end position="33"/>
    </location>
</feature>
<feature type="compositionally biased region" description="Low complexity" evidence="1">
    <location>
        <begin position="21"/>
        <end position="30"/>
    </location>
</feature>
<protein>
    <recommendedName>
        <fullName evidence="5">DUF4190 domain-containing protein</fullName>
    </recommendedName>
</protein>
<dbReference type="AlphaFoldDB" id="A0A1H9QMA1"/>
<keyword evidence="2" id="KW-0472">Membrane</keyword>
<dbReference type="RefSeq" id="WP_089954954.1">
    <property type="nucleotide sequence ID" value="NZ_FOFR01000013.1"/>
</dbReference>
<dbReference type="STRING" id="402600.SAMN05216188_11398"/>
<feature type="compositionally biased region" description="Pro residues" evidence="1">
    <location>
        <begin position="7"/>
        <end position="20"/>
    </location>
</feature>
<evidence type="ECO:0000313" key="3">
    <source>
        <dbReference type="EMBL" id="SER61335.1"/>
    </source>
</evidence>
<keyword evidence="2" id="KW-0812">Transmembrane</keyword>
<gene>
    <name evidence="3" type="ORF">SAMN05216188_11398</name>
</gene>
<keyword evidence="2" id="KW-1133">Transmembrane helix</keyword>
<dbReference type="Proteomes" id="UP000199352">
    <property type="component" value="Unassembled WGS sequence"/>
</dbReference>
<proteinExistence type="predicted"/>
<evidence type="ECO:0000256" key="2">
    <source>
        <dbReference type="SAM" id="Phobius"/>
    </source>
</evidence>
<keyword evidence="4" id="KW-1185">Reference proteome</keyword>
<accession>A0A1H9QMA1</accession>